<reference evidence="10 11" key="1">
    <citation type="submission" date="2017-09" db="EMBL/GenBank/DDBJ databases">
        <title>Sphingomonas panjinensis sp.nov., isolated from oil-contaminated soil.</title>
        <authorList>
            <person name="Wang L."/>
            <person name="Chen L."/>
        </authorList>
    </citation>
    <scope>NUCLEOTIDE SEQUENCE [LARGE SCALE GENOMIC DNA]</scope>
    <source>
        <strain evidence="10 11">FW-11</strain>
    </source>
</reference>
<gene>
    <name evidence="10" type="ORF">CLG96_06020</name>
</gene>
<evidence type="ECO:0000256" key="7">
    <source>
        <dbReference type="ARBA" id="ARBA00038873"/>
    </source>
</evidence>
<evidence type="ECO:0000256" key="4">
    <source>
        <dbReference type="ARBA" id="ARBA00022777"/>
    </source>
</evidence>
<name>A0A2T5FZJ5_9SPHN</name>
<comment type="function">
    <text evidence="6">Catalyzes the GTP-dependent phosphorylation of 5-hydroxy-L-lysine.</text>
</comment>
<dbReference type="Proteomes" id="UP000244162">
    <property type="component" value="Unassembled WGS sequence"/>
</dbReference>
<keyword evidence="3" id="KW-0808">Transferase</keyword>
<evidence type="ECO:0000313" key="10">
    <source>
        <dbReference type="EMBL" id="PTQ12119.1"/>
    </source>
</evidence>
<dbReference type="PANTHER" id="PTHR21064:SF1">
    <property type="entry name" value="HYDROXYLYSINE KINASE"/>
    <property type="match status" value="1"/>
</dbReference>
<sequence length="349" mass="38631">MLIDATLITRPPQLGADDAEELAHQLYGMQLRAYELSGERDRNFRMDAADGRQYLLKIFNPAEAPDVVNLQTSALEHIGKSDPDLPVPHIVKALDGSSERRISLKDGRSSIVRMLTFLQGVPLHKTDRTASQRRALGRCLARLDRALVGFAHPASQHDILWNVASAHRLKGMIDGLADVRRRKLVARFMADYETLALPRLSSLRAQVIHNDFNLGNVLAVPGQTDAIAAIIDFGDIVKAPLIGEVATAAAYQLAHSDDPLASAADLVGAYHDVIPLLGEELEILFDLIAARLMITVLITEWRAVRYPENRAYIMRNNGPAWAGLEYFGELSRDEARSRLLQFCSTGEKQ</sequence>
<evidence type="ECO:0000256" key="2">
    <source>
        <dbReference type="ARBA" id="ARBA00022490"/>
    </source>
</evidence>
<dbReference type="Pfam" id="PF01636">
    <property type="entry name" value="APH"/>
    <property type="match status" value="1"/>
</dbReference>
<keyword evidence="2" id="KW-0963">Cytoplasm</keyword>
<dbReference type="InterPro" id="IPR011009">
    <property type="entry name" value="Kinase-like_dom_sf"/>
</dbReference>
<comment type="catalytic activity">
    <reaction evidence="5">
        <text>(5R)-5-hydroxy-L-lysine + GTP = (5R)-5-phosphooxy-L-lysine + GDP + H(+)</text>
        <dbReference type="Rhea" id="RHEA:19049"/>
        <dbReference type="ChEBI" id="CHEBI:15378"/>
        <dbReference type="ChEBI" id="CHEBI:37565"/>
        <dbReference type="ChEBI" id="CHEBI:57882"/>
        <dbReference type="ChEBI" id="CHEBI:58189"/>
        <dbReference type="ChEBI" id="CHEBI:58357"/>
        <dbReference type="EC" id="2.7.1.81"/>
    </reaction>
</comment>
<evidence type="ECO:0000256" key="6">
    <source>
        <dbReference type="ARBA" id="ARBA00037368"/>
    </source>
</evidence>
<evidence type="ECO:0000256" key="5">
    <source>
        <dbReference type="ARBA" id="ARBA00036820"/>
    </source>
</evidence>
<dbReference type="OrthoDB" id="156345at2"/>
<evidence type="ECO:0000256" key="3">
    <source>
        <dbReference type="ARBA" id="ARBA00022679"/>
    </source>
</evidence>
<dbReference type="EC" id="2.7.1.81" evidence="7"/>
<dbReference type="AlphaFoldDB" id="A0A2T5FZJ5"/>
<dbReference type="Gene3D" id="3.90.1200.10">
    <property type="match status" value="1"/>
</dbReference>
<evidence type="ECO:0000256" key="8">
    <source>
        <dbReference type="ARBA" id="ARBA00040505"/>
    </source>
</evidence>
<dbReference type="SUPFAM" id="SSF56112">
    <property type="entry name" value="Protein kinase-like (PK-like)"/>
    <property type="match status" value="1"/>
</dbReference>
<dbReference type="EMBL" id="NWBU01000005">
    <property type="protein sequence ID" value="PTQ12119.1"/>
    <property type="molecule type" value="Genomic_DNA"/>
</dbReference>
<comment type="subcellular location">
    <subcellularLocation>
        <location evidence="1">Cytoplasm</location>
    </subcellularLocation>
</comment>
<protein>
    <recommendedName>
        <fullName evidence="8">Hydroxylysine kinase</fullName>
        <ecNumber evidence="7">2.7.1.81</ecNumber>
    </recommendedName>
</protein>
<dbReference type="RefSeq" id="WP_107966983.1">
    <property type="nucleotide sequence ID" value="NZ_NWBU01000005.1"/>
</dbReference>
<dbReference type="GO" id="GO:0005737">
    <property type="term" value="C:cytoplasm"/>
    <property type="evidence" value="ECO:0007669"/>
    <property type="project" value="UniProtKB-SubCell"/>
</dbReference>
<dbReference type="InterPro" id="IPR050249">
    <property type="entry name" value="Pseudomonas-type_ThrB"/>
</dbReference>
<dbReference type="InterPro" id="IPR002575">
    <property type="entry name" value="Aminoglycoside_PTrfase"/>
</dbReference>
<keyword evidence="4" id="KW-0418">Kinase</keyword>
<proteinExistence type="predicted"/>
<comment type="caution">
    <text evidence="10">The sequence shown here is derived from an EMBL/GenBank/DDBJ whole genome shotgun (WGS) entry which is preliminary data.</text>
</comment>
<keyword evidence="11" id="KW-1185">Reference proteome</keyword>
<evidence type="ECO:0000313" key="11">
    <source>
        <dbReference type="Proteomes" id="UP000244162"/>
    </source>
</evidence>
<evidence type="ECO:0000256" key="1">
    <source>
        <dbReference type="ARBA" id="ARBA00004496"/>
    </source>
</evidence>
<evidence type="ECO:0000259" key="9">
    <source>
        <dbReference type="Pfam" id="PF01636"/>
    </source>
</evidence>
<accession>A0A2T5FZJ5</accession>
<dbReference type="PANTHER" id="PTHR21064">
    <property type="entry name" value="AMINOGLYCOSIDE PHOSPHOTRANSFERASE DOMAIN-CONTAINING PROTEIN-RELATED"/>
    <property type="match status" value="1"/>
</dbReference>
<dbReference type="GO" id="GO:0047992">
    <property type="term" value="F:hydroxylysine kinase activity"/>
    <property type="evidence" value="ECO:0007669"/>
    <property type="project" value="UniProtKB-EC"/>
</dbReference>
<organism evidence="10 11">
    <name type="scientific">Sphingomonas oleivorans</name>
    <dbReference type="NCBI Taxonomy" id="1735121"/>
    <lineage>
        <taxon>Bacteria</taxon>
        <taxon>Pseudomonadati</taxon>
        <taxon>Pseudomonadota</taxon>
        <taxon>Alphaproteobacteria</taxon>
        <taxon>Sphingomonadales</taxon>
        <taxon>Sphingomonadaceae</taxon>
        <taxon>Sphingomonas</taxon>
    </lineage>
</organism>
<feature type="domain" description="Aminoglycoside phosphotransferase" evidence="9">
    <location>
        <begin position="37"/>
        <end position="260"/>
    </location>
</feature>